<dbReference type="PANTHER" id="PTHR38760:SF1">
    <property type="entry name" value="ADENYLATE CYCLASE"/>
    <property type="match status" value="1"/>
</dbReference>
<keyword evidence="3" id="KW-1185">Reference proteome</keyword>
<accession>A0A3N1Y9V7</accession>
<dbReference type="RefSeq" id="WP_123399538.1">
    <property type="nucleotide sequence ID" value="NZ_RJVI01000001.1"/>
</dbReference>
<sequence>MATATGGIDLGTLQQLRRRFYGINRERLRRTRDALPPRQRVFLDVLPLLFHAVHEALPGHVGDGVPFGIVDYRPPRAAVAAAEALAEGFRYRRRALARYDLHGLYLIGSAGTVAHTDRSDFDLWVCHRSALGAEARAALRARCDAVERWAAGLGLEVHCFLIDPAEFRAGRHAPLSRESSGSTQHNLLRDEFYRSGLLLAGQHPLWWLVPPEADADYEAWTHRLARAGIVADRDCIDFGPLWAIPAGEFVGAALWHLYKAIASPYKSVLKLQLLEAYAEGPAGDTLARRFKAAVYGGETGVDAVDPYVMMINRVEEHLVARGELERLELARRCLYFKVGEPLSRSGAERPWRRRLLAELVARWGWDEPQLVLLDARPRWKIHRVLEERRLLVGELTRAYRALARAAAEQAAAVTATAEDLELLGRKLHAAFERRAGKVELVNPGISADLSEEALSLHEVRGAGARRGWLLFRGAVAPEDGARQPPLKRAPQLLELLAWCHLNGLVRPGTRIHLHAHPGGVGSAEVRAVLDRLAAALPRSALGDPPVERLGRAAVAEQLLVFVNLGVDPMAPLTRAGRQLVSDRTDPLQYGGARRNLVRTLDLLVRNSWGEVLTHRYDGLEGLLAALADHLRWAAGGVPPRPAAACFTPGRGGAIAARVEALFTAAAAALGPGGAGRFVFEADGRCCLLEAGPEGVRGRILADTEALLEALAAPQPRFRGVALDRLALAGTPLPAVLAAARPGRIQVLYEAEGGAVGLYVVDERGSLFHERYEGRDPEILLRQLQRFLEAVARRRALLAPHAAAAVGYARLRPGPGGWRAEPVVLEPGDAGGYYSVQVLVEEEADGRVGYRIYCGEREFTTLEHGEALFAAVRRHVLARRPSGARYPVYITDLDISRLRPDAGGEPQLQTIRYLAYKKAIEARLNAAPEGG</sequence>
<organism evidence="2 3">
    <name type="scientific">Inmirania thermothiophila</name>
    <dbReference type="NCBI Taxonomy" id="1750597"/>
    <lineage>
        <taxon>Bacteria</taxon>
        <taxon>Pseudomonadati</taxon>
        <taxon>Pseudomonadota</taxon>
        <taxon>Gammaproteobacteria</taxon>
        <taxon>Chromatiales</taxon>
        <taxon>Ectothiorhodospiraceae</taxon>
        <taxon>Inmirania</taxon>
    </lineage>
</organism>
<evidence type="ECO:0000313" key="3">
    <source>
        <dbReference type="Proteomes" id="UP000276634"/>
    </source>
</evidence>
<dbReference type="AlphaFoldDB" id="A0A3N1Y9V7"/>
<dbReference type="GO" id="GO:0006171">
    <property type="term" value="P:cAMP biosynthetic process"/>
    <property type="evidence" value="ECO:0007669"/>
    <property type="project" value="InterPro"/>
</dbReference>
<gene>
    <name evidence="2" type="ORF">EDC57_0298</name>
</gene>
<dbReference type="OrthoDB" id="5571448at2"/>
<dbReference type="PANTHER" id="PTHR38760">
    <property type="entry name" value="ADENYLATE CYCLASE"/>
    <property type="match status" value="1"/>
</dbReference>
<dbReference type="PIRSF" id="PIRSF001444">
    <property type="entry name" value="Adenylate_cycl"/>
    <property type="match status" value="1"/>
</dbReference>
<dbReference type="Pfam" id="PF12633">
    <property type="entry name" value="Adenyl_cycl_N"/>
    <property type="match status" value="1"/>
</dbReference>
<feature type="domain" description="Adenylate cyclase class-I N-terminal" evidence="1">
    <location>
        <begin position="13"/>
        <end position="207"/>
    </location>
</feature>
<dbReference type="GO" id="GO:0004016">
    <property type="term" value="F:adenylate cyclase activity"/>
    <property type="evidence" value="ECO:0007669"/>
    <property type="project" value="InterPro"/>
</dbReference>
<name>A0A3N1Y9V7_9GAMM</name>
<proteinExistence type="predicted"/>
<evidence type="ECO:0000259" key="1">
    <source>
        <dbReference type="Pfam" id="PF12633"/>
    </source>
</evidence>
<reference evidence="2 3" key="1">
    <citation type="submission" date="2018-11" db="EMBL/GenBank/DDBJ databases">
        <title>Genomic Encyclopedia of Type Strains, Phase IV (KMG-IV): sequencing the most valuable type-strain genomes for metagenomic binning, comparative biology and taxonomic classification.</title>
        <authorList>
            <person name="Goeker M."/>
        </authorList>
    </citation>
    <scope>NUCLEOTIDE SEQUENCE [LARGE SCALE GENOMIC DNA]</scope>
    <source>
        <strain evidence="2 3">DSM 100275</strain>
    </source>
</reference>
<evidence type="ECO:0000313" key="2">
    <source>
        <dbReference type="EMBL" id="ROR34402.1"/>
    </source>
</evidence>
<comment type="caution">
    <text evidence="2">The sequence shown here is derived from an EMBL/GenBank/DDBJ whole genome shotgun (WGS) entry which is preliminary data.</text>
</comment>
<protein>
    <submittedName>
        <fullName evidence="2">Adenylate cyclase</fullName>
    </submittedName>
</protein>
<dbReference type="Proteomes" id="UP000276634">
    <property type="component" value="Unassembled WGS sequence"/>
</dbReference>
<dbReference type="Pfam" id="PF01295">
    <property type="entry name" value="Adenylate_cycl"/>
    <property type="match status" value="1"/>
</dbReference>
<dbReference type="InterPro" id="IPR000274">
    <property type="entry name" value="Adenylate_cyclase_1"/>
</dbReference>
<dbReference type="EMBL" id="RJVI01000001">
    <property type="protein sequence ID" value="ROR34402.1"/>
    <property type="molecule type" value="Genomic_DNA"/>
</dbReference>
<dbReference type="InterPro" id="IPR024685">
    <property type="entry name" value="Adenylate_cyclase_1_N"/>
</dbReference>